<name>A0A6J2U7N7_DROLE</name>
<dbReference type="Proteomes" id="UP000504634">
    <property type="component" value="Unplaced"/>
</dbReference>
<dbReference type="Pfam" id="PF24236">
    <property type="entry name" value="Tea_helical"/>
    <property type="match status" value="4"/>
</dbReference>
<feature type="domain" description="Telomere ends associated middle" evidence="2">
    <location>
        <begin position="1067"/>
        <end position="1225"/>
    </location>
</feature>
<feature type="domain" description="Telomere ends associated alpha-helical" evidence="3">
    <location>
        <begin position="152"/>
        <end position="216"/>
    </location>
</feature>
<keyword evidence="4" id="KW-1185">Reference proteome</keyword>
<evidence type="ECO:0000313" key="4">
    <source>
        <dbReference type="Proteomes" id="UP000504634"/>
    </source>
</evidence>
<reference evidence="5" key="1">
    <citation type="submission" date="2025-08" db="UniProtKB">
        <authorList>
            <consortium name="RefSeq"/>
        </authorList>
    </citation>
    <scope>IDENTIFICATION</scope>
    <source>
        <strain evidence="5">11010-0011.00</strain>
        <tissue evidence="5">Whole body</tissue>
    </source>
</reference>
<dbReference type="Pfam" id="PF22884">
    <property type="entry name" value="Tea_C"/>
    <property type="match status" value="1"/>
</dbReference>
<dbReference type="InterPro" id="IPR057624">
    <property type="entry name" value="Tea_helical"/>
</dbReference>
<feature type="domain" description="Telomere ends associated alpha-helical" evidence="3">
    <location>
        <begin position="474"/>
        <end position="538"/>
    </location>
</feature>
<dbReference type="GeneID" id="115630679"/>
<dbReference type="OrthoDB" id="8065942at2759"/>
<dbReference type="InterPro" id="IPR054730">
    <property type="entry name" value="Tea_C"/>
</dbReference>
<protein>
    <submittedName>
        <fullName evidence="5">Protein telomere ends associated-like isoform X1</fullName>
    </submittedName>
</protein>
<feature type="domain" description="Telomere ends associated alpha-helical" evidence="3">
    <location>
        <begin position="623"/>
        <end position="687"/>
    </location>
</feature>
<gene>
    <name evidence="5" type="primary">LOC115630679</name>
</gene>
<dbReference type="InterPro" id="IPR054729">
    <property type="entry name" value="Tea_mid"/>
</dbReference>
<evidence type="ECO:0000313" key="5">
    <source>
        <dbReference type="RefSeq" id="XP_030383182.1"/>
    </source>
</evidence>
<evidence type="ECO:0000259" key="3">
    <source>
        <dbReference type="Pfam" id="PF24236"/>
    </source>
</evidence>
<feature type="domain" description="Telomere ends associated C-terminal" evidence="1">
    <location>
        <begin position="1632"/>
        <end position="1789"/>
    </location>
</feature>
<dbReference type="RefSeq" id="XP_030383182.1">
    <property type="nucleotide sequence ID" value="XM_030527322.1"/>
</dbReference>
<dbReference type="Pfam" id="PF22889">
    <property type="entry name" value="Tea_mid"/>
    <property type="match status" value="1"/>
</dbReference>
<feature type="domain" description="Telomere ends associated alpha-helical" evidence="3">
    <location>
        <begin position="774"/>
        <end position="837"/>
    </location>
</feature>
<evidence type="ECO:0000259" key="2">
    <source>
        <dbReference type="Pfam" id="PF22889"/>
    </source>
</evidence>
<evidence type="ECO:0000259" key="1">
    <source>
        <dbReference type="Pfam" id="PF22884"/>
    </source>
</evidence>
<organism evidence="4 5">
    <name type="scientific">Drosophila lebanonensis</name>
    <name type="common">Fruit fly</name>
    <name type="synonym">Scaptodrosophila lebanonensis</name>
    <dbReference type="NCBI Taxonomy" id="7225"/>
    <lineage>
        <taxon>Eukaryota</taxon>
        <taxon>Metazoa</taxon>
        <taxon>Ecdysozoa</taxon>
        <taxon>Arthropoda</taxon>
        <taxon>Hexapoda</taxon>
        <taxon>Insecta</taxon>
        <taxon>Pterygota</taxon>
        <taxon>Neoptera</taxon>
        <taxon>Endopterygota</taxon>
        <taxon>Diptera</taxon>
        <taxon>Brachycera</taxon>
        <taxon>Muscomorpha</taxon>
        <taxon>Ephydroidea</taxon>
        <taxon>Drosophilidae</taxon>
        <taxon>Scaptodrosophila</taxon>
    </lineage>
</organism>
<proteinExistence type="predicted"/>
<accession>A0A6J2U7N7</accession>
<sequence length="1793" mass="204055">MASKKLATTSELNELEYAIQDIRGARFKFPVSLETFKRHINYDELIRPILMKAAQDESKASAMLNCPKQCDWQFLRFYRSFYVYPDRRQQYNYHFKTDNAMLKERLLSLAEPLNEKALKLFSSNQIVEPQKTSTEIDVKAHSIQESLLPVNFKDFSRHILNLPDIVDKMISSKEYSGMSREDCAQKYYRAFYTDPKMRKKYKYKLKPCPSKIRNNLLATASNVKQLKPLNDPPESPQNNADIASLIQRIQIVIPIENINYEFPVSFQTFQKYINYDELIVELAVRSKNSTAILADKKMCLNLLKDFYYSFYKDGEIRSKYTYNFNRAPKNLQINLNAMAVRLNKVGESEELAMVDPKPNTGNMPMSIPAVFTNTLPTQTIQSCVDEGPMLSPEQVLKNGKDLPDAGIATNSLNTETLASFDQARKAAIKSKTKLNVVKALNLLNPNHIVEPQKRSTETEFKAHSIPEPPLPVNFKDFSRHILNLPDIVDKMMSSKEYSGMSREECAQKYYRAFYTDSKIRKKYKYKLKPCPSKIRNNLLAMASNVVQLKPLDDPPNSPQQNVASRIKSDHIIISKENIRKSQEDIEKALNLLSPNQIAEPQQTSTETDLNSYSVQEAPLPVTFKDFSQLIMNLPDIVDKMLGSKEYSGMSKEECAKKYYKAFYTDSKIRKKYKVKIKPCPSKIRRKLLAIASNPKQLKPLDVPPDLPQKDTDVASRIQSEQMVISEENNSTSNPNVVNALNLLSLNQIVEPQQTSTEKDLNAYSIQEASLPVNYKTFSRHILNLPDIVEKLCLKEYSGMSREECAQKYYKAFYADPKIRKKYKYKLKPCPSKIRNNLLATASNVELDPLDDPPDSPQNNADIAPLIQAEPIVIPIENIHYEFPVSFQTFQKYINHDEMIVELALRNTNSTATLADKQITINLLKDFYYSFYMNSEIRSQFKYNFNRAPKTLQTSLNAMAIRLDNIDESEGLTMVDPKPNTGNMSLSIPAVVTNSFPTQTTDNCVDEGPMTTPERTALKSKTKQNVVTFVPTNLREYITCMLKCPQKRLEVEKYFLSTFDKREELKNAEDQFFADNSVEHTIQYLLHNTHGRAMHIWHVLSKLSLEEFRAYTGIYNAQEFYENNNILTLCYKHVIENGCWPLNLYVKMETFRQLLQTKGIEMPLYEFEHISPKILHWSELQLYTNFDEIVASNYSYQTSKVIKDSVGLLNEKEKLYSQCWLHNQWIHQVPKITETVMMVAEQLYIMTTAIYDPLTASHVPAAPPLCSPTLMKSEPSLHVVDSAPTVDKAVATIACSPDLFPVDSSGETVVRETSNAALLTSTDPQMGISICPPTQLDSSRIVNTTGAEATTAVHNIPNESPMPVDKLTAQCGQQIKQEPIKCLDKLRFDLNNSESDDYDCERINSEENIIIIDGESDNSGGELQCFEIPKGRDCTLPNACVDIPDHTSMLVDDNESTSGEVQQNSANIVEQAKTDLLKTGELEAFKASAADQRVALAIQLPKGPLFTRPALARTSGRKRKLALDNVPQLRHEFRPLPLNAICRIETLIEGSSPAPSPPNEQSQQPPLQPTITVSQVLATDNSIFDSTQIRVALGEQMDASRKVIDIATDNIVNDEIDQVVNPIPLQPSPSTVVLFRNLKSFIFVKSLTLSHMSQYNLNSNGLGKMYQEAVIELSGQRCNIYGPLLHALFPHCTTSLLVDLKFLLHNLDEFHYKYSTRVVKTEDLRKRVLYKFMRTAPMFVHFSLKFENEMRENASCNIIEENNLVVRRRKPGFSLTAAIKPEILERMKEVNRLL</sequence>